<sequence>MSEDKRLNEVIRVQKRPSSFVMMDKSFLEDTRLSYKAKGILAYLLSKPDNWKVIVGNLVNYSTDGKSSVYAGLKELKEYGYYEKIPIRNEQGTRITRWESTVYELPLSLLTDFQEIENLNIENQFIENRERNNNYNTNILNVSNNHVQSCQEEHDRQPDLQTTLSLIHENIDYDSLKITHAADIELIDEFVSIILDALLSQSKTVRINGEDKPRELVKSNLMKLTCADIEHVLWQFKAHGERIKKKQQYILTMLYHSPMELKAHITNSIHVDWGY</sequence>
<evidence type="ECO:0000259" key="1">
    <source>
        <dbReference type="Pfam" id="PF19481"/>
    </source>
</evidence>
<accession>A0A413PMY6</accession>
<dbReference type="Proteomes" id="UP000286561">
    <property type="component" value="Unassembled WGS sequence"/>
</dbReference>
<dbReference type="EMBL" id="QSEP01000161">
    <property type="protein sequence ID" value="RGZ77427.1"/>
    <property type="molecule type" value="Genomic_DNA"/>
</dbReference>
<feature type="domain" description="DUF6017" evidence="1">
    <location>
        <begin position="160"/>
        <end position="272"/>
    </location>
</feature>
<dbReference type="RefSeq" id="WP_118329800.1">
    <property type="nucleotide sequence ID" value="NZ_JAQEEK010000004.1"/>
</dbReference>
<reference evidence="2 3" key="1">
    <citation type="submission" date="2018-08" db="EMBL/GenBank/DDBJ databases">
        <title>A genome reference for cultivated species of the human gut microbiota.</title>
        <authorList>
            <person name="Zou Y."/>
            <person name="Xue W."/>
            <person name="Luo G."/>
        </authorList>
    </citation>
    <scope>NUCLEOTIDE SEQUENCE [LARGE SCALE GENOMIC DNA]</scope>
    <source>
        <strain evidence="2 3">AM48-23BH</strain>
    </source>
</reference>
<comment type="caution">
    <text evidence="2">The sequence shown here is derived from an EMBL/GenBank/DDBJ whole genome shotgun (WGS) entry which is preliminary data.</text>
</comment>
<dbReference type="Pfam" id="PF19481">
    <property type="entry name" value="DUF6017"/>
    <property type="match status" value="1"/>
</dbReference>
<proteinExistence type="predicted"/>
<evidence type="ECO:0000313" key="3">
    <source>
        <dbReference type="Proteomes" id="UP000286561"/>
    </source>
</evidence>
<protein>
    <recommendedName>
        <fullName evidence="1">DUF6017 domain-containing protein</fullName>
    </recommendedName>
</protein>
<evidence type="ECO:0000313" key="2">
    <source>
        <dbReference type="EMBL" id="RGZ77427.1"/>
    </source>
</evidence>
<dbReference type="InterPro" id="IPR046059">
    <property type="entry name" value="DUF6017"/>
</dbReference>
<name>A0A413PMY6_9FIRM</name>
<dbReference type="AlphaFoldDB" id="A0A413PMY6"/>
<gene>
    <name evidence="2" type="ORF">DW972_14500</name>
</gene>
<organism evidence="2 3">
    <name type="scientific">Anaerobutyricum hallii</name>
    <dbReference type="NCBI Taxonomy" id="39488"/>
    <lineage>
        <taxon>Bacteria</taxon>
        <taxon>Bacillati</taxon>
        <taxon>Bacillota</taxon>
        <taxon>Clostridia</taxon>
        <taxon>Lachnospirales</taxon>
        <taxon>Lachnospiraceae</taxon>
        <taxon>Anaerobutyricum</taxon>
    </lineage>
</organism>